<dbReference type="PANTHER" id="PTHR45661:SF3">
    <property type="entry name" value="IG-LIKE DOMAIN-CONTAINING PROTEIN"/>
    <property type="match status" value="1"/>
</dbReference>
<evidence type="ECO:0000313" key="1">
    <source>
        <dbReference type="EMBL" id="GMI18275.1"/>
    </source>
</evidence>
<keyword evidence="2" id="KW-1185">Reference proteome</keyword>
<comment type="caution">
    <text evidence="1">The sequence shown here is derived from an EMBL/GenBank/DDBJ whole genome shotgun (WGS) entry which is preliminary data.</text>
</comment>
<accession>A0A9W7L0U3</accession>
<dbReference type="Pfam" id="PF13306">
    <property type="entry name" value="LRR_5"/>
    <property type="match status" value="1"/>
</dbReference>
<dbReference type="AlphaFoldDB" id="A0A9W7L0U3"/>
<organism evidence="1 2">
    <name type="scientific">Triparma laevis f. longispina</name>
    <dbReference type="NCBI Taxonomy" id="1714387"/>
    <lineage>
        <taxon>Eukaryota</taxon>
        <taxon>Sar</taxon>
        <taxon>Stramenopiles</taxon>
        <taxon>Ochrophyta</taxon>
        <taxon>Bolidophyceae</taxon>
        <taxon>Parmales</taxon>
        <taxon>Triparmaceae</taxon>
        <taxon>Triparma</taxon>
    </lineage>
</organism>
<dbReference type="EMBL" id="BRXW01000328">
    <property type="protein sequence ID" value="GMI18275.1"/>
    <property type="molecule type" value="Genomic_DNA"/>
</dbReference>
<dbReference type="Proteomes" id="UP001165122">
    <property type="component" value="Unassembled WGS sequence"/>
</dbReference>
<dbReference type="InterPro" id="IPR053139">
    <property type="entry name" value="Surface_bspA-like"/>
</dbReference>
<dbReference type="InterPro" id="IPR032675">
    <property type="entry name" value="LRR_dom_sf"/>
</dbReference>
<reference evidence="2" key="1">
    <citation type="journal article" date="2023" name="Commun. Biol.">
        <title>Genome analysis of Parmales, the sister group of diatoms, reveals the evolutionary specialization of diatoms from phago-mixotrophs to photoautotrophs.</title>
        <authorList>
            <person name="Ban H."/>
            <person name="Sato S."/>
            <person name="Yoshikawa S."/>
            <person name="Yamada K."/>
            <person name="Nakamura Y."/>
            <person name="Ichinomiya M."/>
            <person name="Sato N."/>
            <person name="Blanc-Mathieu R."/>
            <person name="Endo H."/>
            <person name="Kuwata A."/>
            <person name="Ogata H."/>
        </authorList>
    </citation>
    <scope>NUCLEOTIDE SEQUENCE [LARGE SCALE GENOMIC DNA]</scope>
    <source>
        <strain evidence="2">NIES 3700</strain>
    </source>
</reference>
<dbReference type="OrthoDB" id="25727at2759"/>
<dbReference type="Gene3D" id="3.80.10.10">
    <property type="entry name" value="Ribonuclease Inhibitor"/>
    <property type="match status" value="1"/>
</dbReference>
<proteinExistence type="predicted"/>
<dbReference type="PANTHER" id="PTHR45661">
    <property type="entry name" value="SURFACE ANTIGEN"/>
    <property type="match status" value="1"/>
</dbReference>
<sequence>MAALTTEAAALKITNALAPHTNDFISTIDFKRLFVGFVHVEMLLVLREVCKGWNDVVVERVDEIFESGEMIVQDGKDIRYGGVLAREERRELVTRVIFLLNITKVRINACAWADNLVVVDIPEGVEIIGDGAFRTCRSLTAVSFPTTLKSIGESAFNSCSSLENVDLLHTNLQEIETGAFHGCPELKSMTIPVSHQTLGGDAFWGCSKLVPRYINTYNKDAVIAHLRSLQN</sequence>
<dbReference type="SUPFAM" id="SSF52058">
    <property type="entry name" value="L domain-like"/>
    <property type="match status" value="1"/>
</dbReference>
<dbReference type="InterPro" id="IPR026906">
    <property type="entry name" value="LRR_5"/>
</dbReference>
<evidence type="ECO:0000313" key="2">
    <source>
        <dbReference type="Proteomes" id="UP001165122"/>
    </source>
</evidence>
<name>A0A9W7L0U3_9STRA</name>
<gene>
    <name evidence="1" type="ORF">TrLO_g2771</name>
</gene>
<protein>
    <recommendedName>
        <fullName evidence="3">Leucine-rich repeat domain-containing protein</fullName>
    </recommendedName>
</protein>
<evidence type="ECO:0008006" key="3">
    <source>
        <dbReference type="Google" id="ProtNLM"/>
    </source>
</evidence>